<gene>
    <name evidence="3" type="ORF">Pan241w_38470</name>
</gene>
<proteinExistence type="predicted"/>
<dbReference type="PANTHER" id="PTHR30093:SF2">
    <property type="entry name" value="TYPE II SECRETION SYSTEM PROTEIN H"/>
    <property type="match status" value="1"/>
</dbReference>
<dbReference type="InterPro" id="IPR045584">
    <property type="entry name" value="Pilin-like"/>
</dbReference>
<dbReference type="Pfam" id="PF07596">
    <property type="entry name" value="SBP_bac_10"/>
    <property type="match status" value="2"/>
</dbReference>
<dbReference type="InterPro" id="IPR011453">
    <property type="entry name" value="DUF1559"/>
</dbReference>
<name>A0A517RIQ1_9PLAN</name>
<dbReference type="InterPro" id="IPR027558">
    <property type="entry name" value="Pre_pil_HX9DG_C"/>
</dbReference>
<protein>
    <recommendedName>
        <fullName evidence="2">DUF1559 domain-containing protein</fullName>
    </recommendedName>
</protein>
<dbReference type="SUPFAM" id="SSF54523">
    <property type="entry name" value="Pili subunits"/>
    <property type="match status" value="1"/>
</dbReference>
<evidence type="ECO:0000256" key="1">
    <source>
        <dbReference type="SAM" id="SignalP"/>
    </source>
</evidence>
<organism evidence="3 4">
    <name type="scientific">Gimesia alba</name>
    <dbReference type="NCBI Taxonomy" id="2527973"/>
    <lineage>
        <taxon>Bacteria</taxon>
        <taxon>Pseudomonadati</taxon>
        <taxon>Planctomycetota</taxon>
        <taxon>Planctomycetia</taxon>
        <taxon>Planctomycetales</taxon>
        <taxon>Planctomycetaceae</taxon>
        <taxon>Gimesia</taxon>
    </lineage>
</organism>
<dbReference type="OrthoDB" id="285651at2"/>
<dbReference type="NCBIfam" id="TIGR04294">
    <property type="entry name" value="pre_pil_HX9DG"/>
    <property type="match status" value="1"/>
</dbReference>
<reference evidence="3 4" key="1">
    <citation type="submission" date="2019-02" db="EMBL/GenBank/DDBJ databases">
        <title>Deep-cultivation of Planctomycetes and their phenomic and genomic characterization uncovers novel biology.</title>
        <authorList>
            <person name="Wiegand S."/>
            <person name="Jogler M."/>
            <person name="Boedeker C."/>
            <person name="Pinto D."/>
            <person name="Vollmers J."/>
            <person name="Rivas-Marin E."/>
            <person name="Kohn T."/>
            <person name="Peeters S.H."/>
            <person name="Heuer A."/>
            <person name="Rast P."/>
            <person name="Oberbeckmann S."/>
            <person name="Bunk B."/>
            <person name="Jeske O."/>
            <person name="Meyerdierks A."/>
            <person name="Storesund J.E."/>
            <person name="Kallscheuer N."/>
            <person name="Luecker S."/>
            <person name="Lage O.M."/>
            <person name="Pohl T."/>
            <person name="Merkel B.J."/>
            <person name="Hornburger P."/>
            <person name="Mueller R.-W."/>
            <person name="Bruemmer F."/>
            <person name="Labrenz M."/>
            <person name="Spormann A.M."/>
            <person name="Op den Camp H."/>
            <person name="Overmann J."/>
            <person name="Amann R."/>
            <person name="Jetten M.S.M."/>
            <person name="Mascher T."/>
            <person name="Medema M.H."/>
            <person name="Devos D.P."/>
            <person name="Kaster A.-K."/>
            <person name="Ovreas L."/>
            <person name="Rohde M."/>
            <person name="Galperin M.Y."/>
            <person name="Jogler C."/>
        </authorList>
    </citation>
    <scope>NUCLEOTIDE SEQUENCE [LARGE SCALE GENOMIC DNA]</scope>
    <source>
        <strain evidence="3 4">Pan241w</strain>
    </source>
</reference>
<dbReference type="AlphaFoldDB" id="A0A517RIQ1"/>
<feature type="chain" id="PRO_5021931182" description="DUF1559 domain-containing protein" evidence="1">
    <location>
        <begin position="41"/>
        <end position="568"/>
    </location>
</feature>
<feature type="signal peptide" evidence="1">
    <location>
        <begin position="1"/>
        <end position="40"/>
    </location>
</feature>
<dbReference type="KEGG" id="gaz:Pan241w_38470"/>
<dbReference type="EMBL" id="CP036269">
    <property type="protein sequence ID" value="QDT43743.1"/>
    <property type="molecule type" value="Genomic_DNA"/>
</dbReference>
<evidence type="ECO:0000313" key="3">
    <source>
        <dbReference type="EMBL" id="QDT43743.1"/>
    </source>
</evidence>
<dbReference type="Proteomes" id="UP000317171">
    <property type="component" value="Chromosome"/>
</dbReference>
<keyword evidence="4" id="KW-1185">Reference proteome</keyword>
<accession>A0A517RIQ1</accession>
<dbReference type="PANTHER" id="PTHR30093">
    <property type="entry name" value="GENERAL SECRETION PATHWAY PROTEIN G"/>
    <property type="match status" value="1"/>
</dbReference>
<evidence type="ECO:0000313" key="4">
    <source>
        <dbReference type="Proteomes" id="UP000317171"/>
    </source>
</evidence>
<feature type="domain" description="DUF1559" evidence="2">
    <location>
        <begin position="520"/>
        <end position="548"/>
    </location>
</feature>
<sequence precursor="true">MLTVLPPFRNCFLLSTRRSLLTVAAMLSCLFALGIHEVPAQEKPSRVTKPKTATVKLKPFRMDFAPEDALGVLAVRPAQLLGEKAMSPVLQLTLREQQKNSDSNFLGVDPTKLETVTIIYLLSELGKVEQKPVDFVSVLQSTQNLDQALVQKKFSKTNLIESNYKGKTFLTNTSPDGDSLLFLDDKSFIISDKASALKKVIDSMQDQNNHTWEERLQPVETASIAGAINMQTARILLGGMVQSQSVKIPVWPLISPVWEHSEIAALGITLQQKLSLELAFTQEKNSPEIRQALQSLLGLGQNMLRQMNANNKQTKRPLRPDQEAQIKLVEQILGSTRVTQNEDLVKLSTSLNSETCTNMVAAILPGILQAREAARRSASKNNIRRIMLAFHNYHLDHKHFPPAVVVGPDGKTPHSWRVELLPYLDQQALYDQYRMNEPWDSPHNRKIAKTVVPVFNNPNSEKSTNASYFVVTGPGTVFGNKTGIKLSEILGGTSNTIAVFEAKRDIPWTKPADIPFDGKKVPEFGGFHQGGAHVGLCDGSVRFLSELTNKDFLKTLLTISADQKEPAP</sequence>
<keyword evidence="1" id="KW-0732">Signal</keyword>
<evidence type="ECO:0000259" key="2">
    <source>
        <dbReference type="Pfam" id="PF07596"/>
    </source>
</evidence>
<feature type="domain" description="DUF1559" evidence="2">
    <location>
        <begin position="369"/>
        <end position="468"/>
    </location>
</feature>